<gene>
    <name evidence="4" type="ORF">EC973_007341</name>
</gene>
<dbReference type="Gene3D" id="1.25.40.1010">
    <property type="match status" value="1"/>
</dbReference>
<dbReference type="PANTHER" id="PTHR22767">
    <property type="entry name" value="N-TERMINAL ACETYLTRANSFERASE-RELATED"/>
    <property type="match status" value="1"/>
</dbReference>
<evidence type="ECO:0000256" key="1">
    <source>
        <dbReference type="ARBA" id="ARBA00022737"/>
    </source>
</evidence>
<dbReference type="SMART" id="SM00028">
    <property type="entry name" value="TPR"/>
    <property type="match status" value="4"/>
</dbReference>
<dbReference type="Pfam" id="PF12569">
    <property type="entry name" value="NatA_aux_su"/>
    <property type="match status" value="1"/>
</dbReference>
<dbReference type="Proteomes" id="UP000605846">
    <property type="component" value="Unassembled WGS sequence"/>
</dbReference>
<dbReference type="SUPFAM" id="SSF48452">
    <property type="entry name" value="TPR-like"/>
    <property type="match status" value="2"/>
</dbReference>
<evidence type="ECO:0000256" key="3">
    <source>
        <dbReference type="SAM" id="MobiDB-lite"/>
    </source>
</evidence>
<dbReference type="FunFam" id="1.25.40.1040:FF:000003">
    <property type="entry name" value="N-terminal acetyltransferase A, auxiliary subunit"/>
    <property type="match status" value="1"/>
</dbReference>
<dbReference type="EMBL" id="JABAYA010000053">
    <property type="protein sequence ID" value="KAF7727580.1"/>
    <property type="molecule type" value="Genomic_DNA"/>
</dbReference>
<evidence type="ECO:0000256" key="2">
    <source>
        <dbReference type="ARBA" id="ARBA00022803"/>
    </source>
</evidence>
<keyword evidence="1" id="KW-0677">Repeat</keyword>
<dbReference type="Gene3D" id="1.25.40.1040">
    <property type="match status" value="1"/>
</dbReference>
<evidence type="ECO:0000313" key="5">
    <source>
        <dbReference type="Proteomes" id="UP000605846"/>
    </source>
</evidence>
<evidence type="ECO:0000313" key="4">
    <source>
        <dbReference type="EMBL" id="KAF7727580.1"/>
    </source>
</evidence>
<dbReference type="InterPro" id="IPR011990">
    <property type="entry name" value="TPR-like_helical_dom_sf"/>
</dbReference>
<name>A0A8H7BU11_9FUNG</name>
<reference evidence="4" key="1">
    <citation type="submission" date="2020-01" db="EMBL/GenBank/DDBJ databases">
        <title>Genome Sequencing of Three Apophysomyces-Like Fungal Strains Confirms a Novel Fungal Genus in the Mucoromycota with divergent Burkholderia-like Endosymbiotic Bacteria.</title>
        <authorList>
            <person name="Stajich J.E."/>
            <person name="Macias A.M."/>
            <person name="Carter-House D."/>
            <person name="Lovett B."/>
            <person name="Kasson L.R."/>
            <person name="Berry K."/>
            <person name="Grigoriev I."/>
            <person name="Chang Y."/>
            <person name="Spatafora J."/>
            <person name="Kasson M.T."/>
        </authorList>
    </citation>
    <scope>NUCLEOTIDE SEQUENCE</scope>
    <source>
        <strain evidence="4">NRRL A-21654</strain>
    </source>
</reference>
<keyword evidence="2" id="KW-0802">TPR repeat</keyword>
<dbReference type="PANTHER" id="PTHR22767:SF2">
    <property type="entry name" value="N(ALPHA)-ACETYLTRANSFERASE 15_16, ISOFORM A"/>
    <property type="match status" value="1"/>
</dbReference>
<dbReference type="InterPro" id="IPR019734">
    <property type="entry name" value="TPR_rpt"/>
</dbReference>
<keyword evidence="5" id="KW-1185">Reference proteome</keyword>
<proteinExistence type="predicted"/>
<protein>
    <submittedName>
        <fullName evidence="4">Uncharacterized protein</fullName>
    </submittedName>
</protein>
<dbReference type="InterPro" id="IPR021183">
    <property type="entry name" value="NatA_aux_su"/>
</dbReference>
<dbReference type="AlphaFoldDB" id="A0A8H7BU11"/>
<dbReference type="GO" id="GO:0031415">
    <property type="term" value="C:NatA complex"/>
    <property type="evidence" value="ECO:0007669"/>
    <property type="project" value="TreeGrafter"/>
</dbReference>
<feature type="region of interest" description="Disordered" evidence="3">
    <location>
        <begin position="554"/>
        <end position="591"/>
    </location>
</feature>
<sequence length="687" mass="78605">MKGIFLNNLEKKEEGYEYVKKGLRYDITSHICWHVYGLLHRADKNYEEAAKCYANALKFHKTDIQILRDLAVLQTQLRQYDALIETRTQLLQQKPDNPPFWIGLAIAYQLVGKPDVAVSVLKAHEESLKDVVVNYENSELLMYHNWLLEETGDYQAALEHLDGISSKVTDKRGMKEKRALYLAKLGKVEEAEKAYRQLINENPYDGRYVRHLLSAKGLDKEDKRAQANELLAELASEYPRSKAIEDLVLTNVSGEVFEAKVRETLQKALRKGVPSLFTSMKKYYADADKQRAIETAVLGFAESLEKKGTFDGKENGAKEPPTAMLWTLYYLAQHYDFHRQLEKALGSIDKAIAHTPTVVELYMTKGRILKHAGEVEKAAAVMNDARELDLQDRFINSKCAKYMLRAGKIEEAEKILGLFTRRDVTPVQDLADMQCQWFNVEEGYAFLRNKEYGKALKRFHTVDKFFADYFDDQFDFHSYCLRKMTLRSYVSTLRFEDKIRDHPFYVKAVKGAVQAYLAIADKPKATNGVDGSGVVEGLSEAEKKKARNKARKAELKAQKENEAKKAPVKEEVVKQKHDPKKPVDQDPHGEQYLKTTTPLEDALRLVEPLEQIAPDLVDTYVLGFDIYIRQDKWLLALRSLVKTSQLDKTHPSLKPNLAKFQEAVAKVTLDENVKQVIDKQLQGLTKI</sequence>
<dbReference type="OrthoDB" id="10263032at2759"/>
<accession>A0A8H7BU11</accession>
<organism evidence="4 5">
    <name type="scientific">Apophysomyces ossiformis</name>
    <dbReference type="NCBI Taxonomy" id="679940"/>
    <lineage>
        <taxon>Eukaryota</taxon>
        <taxon>Fungi</taxon>
        <taxon>Fungi incertae sedis</taxon>
        <taxon>Mucoromycota</taxon>
        <taxon>Mucoromycotina</taxon>
        <taxon>Mucoromycetes</taxon>
        <taxon>Mucorales</taxon>
        <taxon>Mucorineae</taxon>
        <taxon>Mucoraceae</taxon>
        <taxon>Apophysomyces</taxon>
    </lineage>
</organism>
<comment type="caution">
    <text evidence="4">The sequence shown here is derived from an EMBL/GenBank/DDBJ whole genome shotgun (WGS) entry which is preliminary data.</text>
</comment>
<dbReference type="PIRSF" id="PIRSF000422">
    <property type="entry name" value="N-terminal-AcTrfase-A_aux_su"/>
    <property type="match status" value="1"/>
</dbReference>